<reference evidence="1 2" key="1">
    <citation type="submission" date="2020-05" db="EMBL/GenBank/DDBJ databases">
        <title>Horizontal transmission and recombination maintain forever young bacterial symbiont genomes.</title>
        <authorList>
            <person name="Russell S.L."/>
            <person name="Pepper-Tunick E."/>
            <person name="Svedberg J."/>
            <person name="Byrne A."/>
            <person name="Ruelas Castillo J."/>
            <person name="Vollmers C."/>
            <person name="Beinart R.A."/>
            <person name="Corbett-Detig R."/>
        </authorList>
    </citation>
    <scope>NUCLEOTIDE SEQUENCE [LARGE SCALE GENOMIC DNA]</scope>
    <source>
        <strain evidence="1">455</strain>
    </source>
</reference>
<dbReference type="AlphaFoldDB" id="A0A853EYU0"/>
<gene>
    <name evidence="1" type="ORF">H0A76_02055</name>
</gene>
<dbReference type="Proteomes" id="UP000568751">
    <property type="component" value="Unassembled WGS sequence"/>
</dbReference>
<comment type="caution">
    <text evidence="1">The sequence shown here is derived from an EMBL/GenBank/DDBJ whole genome shotgun (WGS) entry which is preliminary data.</text>
</comment>
<protein>
    <submittedName>
        <fullName evidence="1">Uncharacterized protein</fullName>
    </submittedName>
</protein>
<sequence length="41" mass="4447">MDSDGDSDLVVGEAYGTLNTIKIQALLLNPLMKQKSEIVIL</sequence>
<name>A0A853EYU0_9GAMM</name>
<evidence type="ECO:0000313" key="2">
    <source>
        <dbReference type="Proteomes" id="UP000568751"/>
    </source>
</evidence>
<accession>A0A853EYU0</accession>
<evidence type="ECO:0000313" key="1">
    <source>
        <dbReference type="EMBL" id="NYT26793.1"/>
    </source>
</evidence>
<organism evidence="1 2">
    <name type="scientific">Candidatus Thiodubiliella endoseptemdiera</name>
    <dbReference type="NCBI Taxonomy" id="2738886"/>
    <lineage>
        <taxon>Bacteria</taxon>
        <taxon>Pseudomonadati</taxon>
        <taxon>Pseudomonadota</taxon>
        <taxon>Gammaproteobacteria</taxon>
        <taxon>Candidatus Pseudothioglobaceae</taxon>
        <taxon>Candidatus Thiodubiliella</taxon>
    </lineage>
</organism>
<proteinExistence type="predicted"/>
<dbReference type="EMBL" id="JACCHT010000001">
    <property type="protein sequence ID" value="NYT26793.1"/>
    <property type="molecule type" value="Genomic_DNA"/>
</dbReference>